<evidence type="ECO:0000256" key="3">
    <source>
        <dbReference type="SAM" id="SignalP"/>
    </source>
</evidence>
<feature type="chain" id="PRO_5007800347" description="Mid2 domain-containing protein" evidence="3">
    <location>
        <begin position="24"/>
        <end position="266"/>
    </location>
</feature>
<name>A0A135L9Z6_PENPA</name>
<evidence type="ECO:0000256" key="1">
    <source>
        <dbReference type="SAM" id="MobiDB-lite"/>
    </source>
</evidence>
<feature type="compositionally biased region" description="Basic and acidic residues" evidence="1">
    <location>
        <begin position="256"/>
        <end position="266"/>
    </location>
</feature>
<comment type="caution">
    <text evidence="4">The sequence shown here is derived from an EMBL/GenBank/DDBJ whole genome shotgun (WGS) entry which is preliminary data.</text>
</comment>
<dbReference type="Proteomes" id="UP000070168">
    <property type="component" value="Unassembled WGS sequence"/>
</dbReference>
<gene>
    <name evidence="4" type="ORF">PGRI_046420</name>
</gene>
<protein>
    <recommendedName>
        <fullName evidence="6">Mid2 domain-containing protein</fullName>
    </recommendedName>
</protein>
<keyword evidence="2" id="KW-0812">Transmembrane</keyword>
<feature type="transmembrane region" description="Helical" evidence="2">
    <location>
        <begin position="177"/>
        <end position="199"/>
    </location>
</feature>
<keyword evidence="2" id="KW-0472">Membrane</keyword>
<keyword evidence="3" id="KW-0732">Signal</keyword>
<dbReference type="EMBL" id="LHQR01000069">
    <property type="protein sequence ID" value="KXG45786.1"/>
    <property type="molecule type" value="Genomic_DNA"/>
</dbReference>
<evidence type="ECO:0000313" key="5">
    <source>
        <dbReference type="Proteomes" id="UP000070168"/>
    </source>
</evidence>
<sequence length="266" mass="29138">MKVKMVFPLLFVLLSGFISTVNGEKTNYMINPVYDHGKSPVWTLGDQKVIEWKTDLPVYNISIWQESPSGKGAYNGGNVFAQINEKDRVSNFTWTVQLYSFDLDYSPTFLFWVNYGGSVDFTSAYFNITRKSSTESTESTETTSLTRAPSSSPTSSSDQQTISPTDQPTGLSMTAKIALGVGIGIGIPILAAMAALVWLRARQLKATQLAAAGVPVSHGTNMQQHQAPNMNIGEMHGTDPAGFCPELPQDANGKPLRTELPDRRYE</sequence>
<reference evidence="4 5" key="1">
    <citation type="journal article" date="2016" name="BMC Genomics">
        <title>Genome sequencing and secondary metabolism of the postharvest pathogen Penicillium griseofulvum.</title>
        <authorList>
            <person name="Banani H."/>
            <person name="Marcet-Houben M."/>
            <person name="Ballester A.R."/>
            <person name="Abbruscato P."/>
            <person name="Gonzalez-Candelas L."/>
            <person name="Gabaldon T."/>
            <person name="Spadaro D."/>
        </authorList>
    </citation>
    <scope>NUCLEOTIDE SEQUENCE [LARGE SCALE GENOMIC DNA]</scope>
    <source>
        <strain evidence="4 5">PG3</strain>
    </source>
</reference>
<dbReference type="OrthoDB" id="5390143at2759"/>
<dbReference type="AlphaFoldDB" id="A0A135L9Z6"/>
<dbReference type="RefSeq" id="XP_040644322.1">
    <property type="nucleotide sequence ID" value="XM_040792355.1"/>
</dbReference>
<feature type="region of interest" description="Disordered" evidence="1">
    <location>
        <begin position="246"/>
        <end position="266"/>
    </location>
</feature>
<evidence type="ECO:0000256" key="2">
    <source>
        <dbReference type="SAM" id="Phobius"/>
    </source>
</evidence>
<evidence type="ECO:0000313" key="4">
    <source>
        <dbReference type="EMBL" id="KXG45786.1"/>
    </source>
</evidence>
<organism evidence="4 5">
    <name type="scientific">Penicillium patulum</name>
    <name type="common">Penicillium griseofulvum</name>
    <dbReference type="NCBI Taxonomy" id="5078"/>
    <lineage>
        <taxon>Eukaryota</taxon>
        <taxon>Fungi</taxon>
        <taxon>Dikarya</taxon>
        <taxon>Ascomycota</taxon>
        <taxon>Pezizomycotina</taxon>
        <taxon>Eurotiomycetes</taxon>
        <taxon>Eurotiomycetidae</taxon>
        <taxon>Eurotiales</taxon>
        <taxon>Aspergillaceae</taxon>
        <taxon>Penicillium</taxon>
    </lineage>
</organism>
<keyword evidence="2" id="KW-1133">Transmembrane helix</keyword>
<feature type="region of interest" description="Disordered" evidence="1">
    <location>
        <begin position="132"/>
        <end position="169"/>
    </location>
</feature>
<evidence type="ECO:0008006" key="6">
    <source>
        <dbReference type="Google" id="ProtNLM"/>
    </source>
</evidence>
<feature type="signal peptide" evidence="3">
    <location>
        <begin position="1"/>
        <end position="23"/>
    </location>
</feature>
<keyword evidence="5" id="KW-1185">Reference proteome</keyword>
<dbReference type="GeneID" id="63707655"/>
<proteinExistence type="predicted"/>
<dbReference type="STRING" id="5078.A0A135L9Z6"/>
<feature type="compositionally biased region" description="Low complexity" evidence="1">
    <location>
        <begin position="134"/>
        <end position="167"/>
    </location>
</feature>
<accession>A0A135L9Z6</accession>
<dbReference type="OMA" id="AYFNITR"/>